<dbReference type="InterPro" id="IPR012677">
    <property type="entry name" value="Nucleotide-bd_a/b_plait_sf"/>
</dbReference>
<dbReference type="OrthoDB" id="17212at2759"/>
<reference evidence="2" key="1">
    <citation type="submission" date="2021-02" db="EMBL/GenBank/DDBJ databases">
        <authorList>
            <person name="Nowell W R."/>
        </authorList>
    </citation>
    <scope>NUCLEOTIDE SEQUENCE</scope>
</reference>
<dbReference type="GO" id="GO:0019722">
    <property type="term" value="P:calcium-mediated signaling"/>
    <property type="evidence" value="ECO:0007669"/>
    <property type="project" value="InterPro"/>
</dbReference>
<sequence>MTDSIISVAEYNDSRTVSEADILVHTSLTSLTINNQQQLANDSLSLLINQADQVETKDYYINYIDDPEEEADKSRIYIADEINQKSVLTLNKDTPLTQVVQRSLRYLEVTHVPETLFTDDNIRLQFESIFHEYDPEVVISYSQEFNRCYLTFSDVILALQIQANMNGKEFQGKNMKVIFSVQQDAIDYLKPPEHERVFMQSPPTTPPIGWVVQREAPPSINLDLFLALSKLQPHEPLEILSKQGNLPAIIIHPCSDTSSDEDENGNVTGIKTTTTTCRENKESPEEKRRVHILHDAIFIPGDNETVIVPCNEQNNMIGAGDKN</sequence>
<evidence type="ECO:0000313" key="6">
    <source>
        <dbReference type="Proteomes" id="UP000663829"/>
    </source>
</evidence>
<dbReference type="EMBL" id="CAJOBC010000770">
    <property type="protein sequence ID" value="CAF3624042.1"/>
    <property type="molecule type" value="Genomic_DNA"/>
</dbReference>
<evidence type="ECO:0000313" key="3">
    <source>
        <dbReference type="EMBL" id="CAF1108253.1"/>
    </source>
</evidence>
<dbReference type="EMBL" id="CAJNOQ010000770">
    <property type="protein sequence ID" value="CAF0836808.1"/>
    <property type="molecule type" value="Genomic_DNA"/>
</dbReference>
<dbReference type="PANTHER" id="PTHR10300">
    <property type="entry name" value="CALCIPRESSIN"/>
    <property type="match status" value="1"/>
</dbReference>
<dbReference type="GO" id="GO:0008597">
    <property type="term" value="F:calcium-dependent protein serine/threonine phosphatase regulator activity"/>
    <property type="evidence" value="ECO:0007669"/>
    <property type="project" value="TreeGrafter"/>
</dbReference>
<dbReference type="SUPFAM" id="SSF54928">
    <property type="entry name" value="RNA-binding domain, RBD"/>
    <property type="match status" value="1"/>
</dbReference>
<dbReference type="AlphaFoldDB" id="A0A813VHP4"/>
<evidence type="ECO:0000313" key="4">
    <source>
        <dbReference type="EMBL" id="CAF3624042.1"/>
    </source>
</evidence>
<dbReference type="EMBL" id="CAJNOK010010175">
    <property type="protein sequence ID" value="CAF1108253.1"/>
    <property type="molecule type" value="Genomic_DNA"/>
</dbReference>
<comment type="similarity">
    <text evidence="1">Belongs to the RCAN family.</text>
</comment>
<name>A0A813VHP4_9BILA</name>
<dbReference type="InterPro" id="IPR006931">
    <property type="entry name" value="Calcipressin"/>
</dbReference>
<dbReference type="PANTHER" id="PTHR10300:SF14">
    <property type="entry name" value="PROTEIN SARAH"/>
    <property type="match status" value="1"/>
</dbReference>
<accession>A0A813VHP4</accession>
<dbReference type="EMBL" id="CAJOBA010012189">
    <property type="protein sequence ID" value="CAF3873992.1"/>
    <property type="molecule type" value="Genomic_DNA"/>
</dbReference>
<dbReference type="GO" id="GO:0005737">
    <property type="term" value="C:cytoplasm"/>
    <property type="evidence" value="ECO:0007669"/>
    <property type="project" value="TreeGrafter"/>
</dbReference>
<organism evidence="2 6">
    <name type="scientific">Didymodactylos carnosus</name>
    <dbReference type="NCBI Taxonomy" id="1234261"/>
    <lineage>
        <taxon>Eukaryota</taxon>
        <taxon>Metazoa</taxon>
        <taxon>Spiralia</taxon>
        <taxon>Gnathifera</taxon>
        <taxon>Rotifera</taxon>
        <taxon>Eurotatoria</taxon>
        <taxon>Bdelloidea</taxon>
        <taxon>Philodinida</taxon>
        <taxon>Philodinidae</taxon>
        <taxon>Didymodactylos</taxon>
    </lineage>
</organism>
<proteinExistence type="inferred from homology"/>
<dbReference type="Proteomes" id="UP000663829">
    <property type="component" value="Unassembled WGS sequence"/>
</dbReference>
<keyword evidence="6" id="KW-1185">Reference proteome</keyword>
<dbReference type="GO" id="GO:0003676">
    <property type="term" value="F:nucleic acid binding"/>
    <property type="evidence" value="ECO:0007669"/>
    <property type="project" value="InterPro"/>
</dbReference>
<evidence type="ECO:0000313" key="5">
    <source>
        <dbReference type="EMBL" id="CAF3873992.1"/>
    </source>
</evidence>
<dbReference type="GO" id="GO:0005634">
    <property type="term" value="C:nucleus"/>
    <property type="evidence" value="ECO:0007669"/>
    <property type="project" value="TreeGrafter"/>
</dbReference>
<dbReference type="Proteomes" id="UP000682733">
    <property type="component" value="Unassembled WGS sequence"/>
</dbReference>
<dbReference type="InterPro" id="IPR035979">
    <property type="entry name" value="RBD_domain_sf"/>
</dbReference>
<evidence type="ECO:0008006" key="7">
    <source>
        <dbReference type="Google" id="ProtNLM"/>
    </source>
</evidence>
<gene>
    <name evidence="2" type="ORF">GPM918_LOCUS5351</name>
    <name evidence="3" type="ORF">OVA965_LOCUS19633</name>
    <name evidence="4" type="ORF">SRO942_LOCUS5351</name>
    <name evidence="5" type="ORF">TMI583_LOCUS19750</name>
</gene>
<dbReference type="Pfam" id="PF04847">
    <property type="entry name" value="Calcipressin"/>
    <property type="match status" value="1"/>
</dbReference>
<dbReference type="Gene3D" id="3.30.70.330">
    <property type="match status" value="1"/>
</dbReference>
<comment type="caution">
    <text evidence="2">The sequence shown here is derived from an EMBL/GenBank/DDBJ whole genome shotgun (WGS) entry which is preliminary data.</text>
</comment>
<evidence type="ECO:0000313" key="2">
    <source>
        <dbReference type="EMBL" id="CAF0836808.1"/>
    </source>
</evidence>
<dbReference type="Proteomes" id="UP000681722">
    <property type="component" value="Unassembled WGS sequence"/>
</dbReference>
<protein>
    <recommendedName>
        <fullName evidence="7">Calcipressin-like protein</fullName>
    </recommendedName>
</protein>
<dbReference type="Proteomes" id="UP000677228">
    <property type="component" value="Unassembled WGS sequence"/>
</dbReference>
<evidence type="ECO:0000256" key="1">
    <source>
        <dbReference type="ARBA" id="ARBA00008209"/>
    </source>
</evidence>